<evidence type="ECO:0000313" key="1">
    <source>
        <dbReference type="EMBL" id="HIR65385.1"/>
    </source>
</evidence>
<dbReference type="Proteomes" id="UP000824200">
    <property type="component" value="Unassembled WGS sequence"/>
</dbReference>
<sequence>MLHVPLLPFDTTVAFCVAKIPLGFQSRVGRCLDVGGSVPNACADV</sequence>
<reference evidence="1" key="2">
    <citation type="journal article" date="2021" name="PeerJ">
        <title>Extensive microbial diversity within the chicken gut microbiome revealed by metagenomics and culture.</title>
        <authorList>
            <person name="Gilroy R."/>
            <person name="Ravi A."/>
            <person name="Getino M."/>
            <person name="Pursley I."/>
            <person name="Horton D.L."/>
            <person name="Alikhan N.F."/>
            <person name="Baker D."/>
            <person name="Gharbi K."/>
            <person name="Hall N."/>
            <person name="Watson M."/>
            <person name="Adriaenssens E.M."/>
            <person name="Foster-Nyarko E."/>
            <person name="Jarju S."/>
            <person name="Secka A."/>
            <person name="Antonio M."/>
            <person name="Oren A."/>
            <person name="Chaudhuri R.R."/>
            <person name="La Ragione R."/>
            <person name="Hildebrand F."/>
            <person name="Pallen M.J."/>
        </authorList>
    </citation>
    <scope>NUCLEOTIDE SEQUENCE</scope>
    <source>
        <strain evidence="1">CHK121-14286</strain>
    </source>
</reference>
<evidence type="ECO:0000313" key="2">
    <source>
        <dbReference type="Proteomes" id="UP000824200"/>
    </source>
</evidence>
<gene>
    <name evidence="1" type="ORF">IAC95_00625</name>
</gene>
<protein>
    <submittedName>
        <fullName evidence="1">Uncharacterized protein</fullName>
    </submittedName>
</protein>
<accession>A0A9D1E356</accession>
<dbReference type="EMBL" id="DVHL01000006">
    <property type="protein sequence ID" value="HIR65385.1"/>
    <property type="molecule type" value="Genomic_DNA"/>
</dbReference>
<organism evidence="1 2">
    <name type="scientific">Candidatus Fimimonas gallinarum</name>
    <dbReference type="NCBI Taxonomy" id="2840821"/>
    <lineage>
        <taxon>Bacteria</taxon>
        <taxon>Pseudomonadati</taxon>
        <taxon>Myxococcota</taxon>
        <taxon>Myxococcia</taxon>
        <taxon>Myxococcales</taxon>
        <taxon>Cystobacterineae</taxon>
        <taxon>Myxococcaceae</taxon>
        <taxon>Myxococcaceae incertae sedis</taxon>
        <taxon>Candidatus Fimimonas</taxon>
    </lineage>
</organism>
<name>A0A9D1E356_9BACT</name>
<comment type="caution">
    <text evidence="1">The sequence shown here is derived from an EMBL/GenBank/DDBJ whole genome shotgun (WGS) entry which is preliminary data.</text>
</comment>
<dbReference type="AlphaFoldDB" id="A0A9D1E356"/>
<reference evidence="1" key="1">
    <citation type="submission" date="2020-10" db="EMBL/GenBank/DDBJ databases">
        <authorList>
            <person name="Gilroy R."/>
        </authorList>
    </citation>
    <scope>NUCLEOTIDE SEQUENCE</scope>
    <source>
        <strain evidence="1">CHK121-14286</strain>
    </source>
</reference>
<proteinExistence type="predicted"/>